<evidence type="ECO:0000313" key="3">
    <source>
        <dbReference type="EMBL" id="MBB4632360.1"/>
    </source>
</evidence>
<dbReference type="CDD" id="cd02224">
    <property type="entry name" value="cupin_SPO2919-like"/>
    <property type="match status" value="1"/>
</dbReference>
<dbReference type="SUPFAM" id="SSF51182">
    <property type="entry name" value="RmlC-like cupins"/>
    <property type="match status" value="1"/>
</dbReference>
<dbReference type="PANTHER" id="PTHR35848:SF9">
    <property type="entry name" value="SLL1358 PROTEIN"/>
    <property type="match status" value="1"/>
</dbReference>
<evidence type="ECO:0000256" key="1">
    <source>
        <dbReference type="ARBA" id="ARBA00022723"/>
    </source>
</evidence>
<dbReference type="InterPro" id="IPR013096">
    <property type="entry name" value="Cupin_2"/>
</dbReference>
<evidence type="ECO:0000313" key="4">
    <source>
        <dbReference type="Proteomes" id="UP000566324"/>
    </source>
</evidence>
<accession>A0A7W7F6B5</accession>
<feature type="domain" description="Cupin type-2" evidence="2">
    <location>
        <begin position="46"/>
        <end position="117"/>
    </location>
</feature>
<proteinExistence type="predicted"/>
<dbReference type="InterPro" id="IPR014710">
    <property type="entry name" value="RmlC-like_jellyroll"/>
</dbReference>
<dbReference type="RefSeq" id="WP_184068750.1">
    <property type="nucleotide sequence ID" value="NZ_JACHNZ010000020.1"/>
</dbReference>
<reference evidence="3 4" key="1">
    <citation type="submission" date="2020-08" db="EMBL/GenBank/DDBJ databases">
        <title>Genomic Encyclopedia of Type Strains, Phase IV (KMG-IV): sequencing the most valuable type-strain genomes for metagenomic binning, comparative biology and taxonomic classification.</title>
        <authorList>
            <person name="Goeker M."/>
        </authorList>
    </citation>
    <scope>NUCLEOTIDE SEQUENCE [LARGE SCALE GENOMIC DNA]</scope>
    <source>
        <strain evidence="3 4">DSM 17328</strain>
    </source>
</reference>
<organism evidence="3 4">
    <name type="scientific">Sphingosinicella soli</name>
    <dbReference type="NCBI Taxonomy" id="333708"/>
    <lineage>
        <taxon>Bacteria</taxon>
        <taxon>Pseudomonadati</taxon>
        <taxon>Pseudomonadota</taxon>
        <taxon>Alphaproteobacteria</taxon>
        <taxon>Sphingomonadales</taxon>
        <taxon>Sphingosinicellaceae</taxon>
        <taxon>Sphingosinicella</taxon>
    </lineage>
</organism>
<sequence length="150" mass="16276">MPKLDLDAIPEVCRTGYPAPHNAAVAGRHYRRLAAPGGLTDFGANLCRLEPGAWSSQRHWHSREDEFAIVISGEAVLVTNAGETLMRPGDCAAFPKNDGDAHHFVNRSNADAVLLVVGSDVPDDTCTYPDIDLHLPRNDGPFTRKDGSLF</sequence>
<keyword evidence="1" id="KW-0479">Metal-binding</keyword>
<name>A0A7W7F6B5_9SPHN</name>
<evidence type="ECO:0000259" key="2">
    <source>
        <dbReference type="Pfam" id="PF07883"/>
    </source>
</evidence>
<comment type="caution">
    <text evidence="3">The sequence shown here is derived from an EMBL/GenBank/DDBJ whole genome shotgun (WGS) entry which is preliminary data.</text>
</comment>
<keyword evidence="4" id="KW-1185">Reference proteome</keyword>
<dbReference type="InterPro" id="IPR011051">
    <property type="entry name" value="RmlC_Cupin_sf"/>
</dbReference>
<dbReference type="Gene3D" id="2.60.120.10">
    <property type="entry name" value="Jelly Rolls"/>
    <property type="match status" value="1"/>
</dbReference>
<dbReference type="AlphaFoldDB" id="A0A7W7F6B5"/>
<dbReference type="InterPro" id="IPR051610">
    <property type="entry name" value="GPI/OXD"/>
</dbReference>
<dbReference type="Pfam" id="PF07883">
    <property type="entry name" value="Cupin_2"/>
    <property type="match status" value="1"/>
</dbReference>
<dbReference type="PANTHER" id="PTHR35848">
    <property type="entry name" value="OXALATE-BINDING PROTEIN"/>
    <property type="match status" value="1"/>
</dbReference>
<gene>
    <name evidence="3" type="ORF">GGQ98_001985</name>
</gene>
<dbReference type="EMBL" id="JACHNZ010000020">
    <property type="protein sequence ID" value="MBB4632360.1"/>
    <property type="molecule type" value="Genomic_DNA"/>
</dbReference>
<protein>
    <submittedName>
        <fullName evidence="3">Putative cupin superfamily protein</fullName>
    </submittedName>
</protein>
<dbReference type="Proteomes" id="UP000566324">
    <property type="component" value="Unassembled WGS sequence"/>
</dbReference>
<dbReference type="GO" id="GO:0046872">
    <property type="term" value="F:metal ion binding"/>
    <property type="evidence" value="ECO:0007669"/>
    <property type="project" value="UniProtKB-KW"/>
</dbReference>